<proteinExistence type="predicted"/>
<feature type="transmembrane region" description="Helical" evidence="1">
    <location>
        <begin position="58"/>
        <end position="80"/>
    </location>
</feature>
<sequence>MSASIVLRYTGKELRRTLRMWDATFFIIVLPAALFLMFGSRGDAVDSVAGFGNTSAFVMTSMSVYGAAMATTTLAGMTAVERDAGWGRQLALTSLSTGGYYVAKVLVSLAVAMLPILVNHAVGAAVGASFDEAWMWPASIALSLVVALPFALYGLAVAMLFRSEAAVSAASGMLVVFSFFGTLFMPLDGVMLDIAKWTPMYGPATVARWPQLEGLIAPASEGAMPGQESLGLAIANIAAWTVVFLVVCVIGGRNRNRR</sequence>
<feature type="transmembrane region" description="Helical" evidence="1">
    <location>
        <begin position="230"/>
        <end position="252"/>
    </location>
</feature>
<feature type="transmembrane region" description="Helical" evidence="1">
    <location>
        <begin position="20"/>
        <end position="38"/>
    </location>
</feature>
<dbReference type="RefSeq" id="WP_035122981.1">
    <property type="nucleotide sequence ID" value="NZ_JRNE01000067.1"/>
</dbReference>
<accession>A0A095Y0Q1</accession>
<reference evidence="2 3" key="1">
    <citation type="submission" date="2014-07" db="EMBL/GenBank/DDBJ databases">
        <authorList>
            <person name="McCorrison J."/>
            <person name="Sanka R."/>
            <person name="Torralba M."/>
            <person name="Gillis M."/>
            <person name="Haft D.H."/>
            <person name="Methe B."/>
            <person name="Sutton G."/>
            <person name="Nelson K.E."/>
        </authorList>
    </citation>
    <scope>NUCLEOTIDE SEQUENCE [LARGE SCALE GENOMIC DNA]</scope>
    <source>
        <strain evidence="2 3">DNF00450</strain>
    </source>
</reference>
<evidence type="ECO:0000313" key="2">
    <source>
        <dbReference type="EMBL" id="KGF15833.1"/>
    </source>
</evidence>
<comment type="caution">
    <text evidence="2">The sequence shown here is derived from an EMBL/GenBank/DDBJ whole genome shotgun (WGS) entry which is preliminary data.</text>
</comment>
<evidence type="ECO:0000313" key="3">
    <source>
        <dbReference type="Proteomes" id="UP000029548"/>
    </source>
</evidence>
<feature type="transmembrane region" description="Helical" evidence="1">
    <location>
        <begin position="134"/>
        <end position="158"/>
    </location>
</feature>
<dbReference type="EMBL" id="JRNE01000067">
    <property type="protein sequence ID" value="KGF15833.1"/>
    <property type="molecule type" value="Genomic_DNA"/>
</dbReference>
<feature type="transmembrane region" description="Helical" evidence="1">
    <location>
        <begin position="101"/>
        <end position="122"/>
    </location>
</feature>
<keyword evidence="1" id="KW-1133">Transmembrane helix</keyword>
<keyword evidence="1" id="KW-0472">Membrane</keyword>
<keyword evidence="1" id="KW-0812">Transmembrane</keyword>
<name>A0A095Y0Q1_9CORY</name>
<protein>
    <submittedName>
        <fullName evidence="2">ABC transporter</fullName>
    </submittedName>
</protein>
<dbReference type="AlphaFoldDB" id="A0A095Y0Q1"/>
<gene>
    <name evidence="2" type="ORF">HMPREF1650_09945</name>
</gene>
<evidence type="ECO:0000256" key="1">
    <source>
        <dbReference type="SAM" id="Phobius"/>
    </source>
</evidence>
<feature type="transmembrane region" description="Helical" evidence="1">
    <location>
        <begin position="165"/>
        <end position="187"/>
    </location>
</feature>
<organism evidence="2 3">
    <name type="scientific">Corynebacterium freneyi DNF00450</name>
    <dbReference type="NCBI Taxonomy" id="1287475"/>
    <lineage>
        <taxon>Bacteria</taxon>
        <taxon>Bacillati</taxon>
        <taxon>Actinomycetota</taxon>
        <taxon>Actinomycetes</taxon>
        <taxon>Mycobacteriales</taxon>
        <taxon>Corynebacteriaceae</taxon>
        <taxon>Corynebacterium</taxon>
    </lineage>
</organism>
<dbReference type="eggNOG" id="COG0842">
    <property type="taxonomic scope" value="Bacteria"/>
</dbReference>
<dbReference type="Proteomes" id="UP000029548">
    <property type="component" value="Unassembled WGS sequence"/>
</dbReference>